<dbReference type="EMBL" id="CP019343">
    <property type="protein sequence ID" value="ARN72679.1"/>
    <property type="molecule type" value="Genomic_DNA"/>
</dbReference>
<dbReference type="Gene3D" id="1.20.1290.10">
    <property type="entry name" value="AhpD-like"/>
    <property type="match status" value="1"/>
</dbReference>
<dbReference type="PANTHER" id="PTHR34846:SF5">
    <property type="entry name" value="CARBOXYMUCONOLACTONE DECARBOXYLASE-LIKE DOMAIN-CONTAINING PROTEIN"/>
    <property type="match status" value="1"/>
</dbReference>
<keyword evidence="2" id="KW-1185">Reference proteome</keyword>
<dbReference type="SUPFAM" id="SSF69118">
    <property type="entry name" value="AhpD-like"/>
    <property type="match status" value="1"/>
</dbReference>
<dbReference type="InterPro" id="IPR029032">
    <property type="entry name" value="AhpD-like"/>
</dbReference>
<dbReference type="RefSeq" id="WP_085756767.1">
    <property type="nucleotide sequence ID" value="NZ_CP019343.1"/>
</dbReference>
<accession>A0A1X9NAW0</accession>
<dbReference type="PANTHER" id="PTHR34846">
    <property type="entry name" value="4-CARBOXYMUCONOLACTONE DECARBOXYLASE FAMILY PROTEIN (AFU_ORTHOLOGUE AFUA_6G11590)"/>
    <property type="match status" value="1"/>
</dbReference>
<dbReference type="KEGG" id="osg:BST96_00255"/>
<evidence type="ECO:0008006" key="3">
    <source>
        <dbReference type="Google" id="ProtNLM"/>
    </source>
</evidence>
<reference evidence="1 2" key="1">
    <citation type="submission" date="2016-11" db="EMBL/GenBank/DDBJ databases">
        <title>Trade-off between light-utilization and light-protection in marine flavobacteria.</title>
        <authorList>
            <person name="Kumagai Y."/>
        </authorList>
    </citation>
    <scope>NUCLEOTIDE SEQUENCE [LARGE SCALE GENOMIC DNA]</scope>
    <source>
        <strain evidence="1 2">NBRC 107125</strain>
    </source>
</reference>
<sequence>MSRISKLPPEQWSEELRTFAAADSATLIEQGITRMLAHAPKAAMGPLQFGAALVFNRTLPERLFELMRLRIAFHNQCRSCMAIRYSSAADSFTEDDVCSLEQPQEADNLDAREKLAIDLGERFATNHLSIDDAYFDTLKAEFTEAEIIELMLHCALYVGMGRMAALLDMTEELPEGFQKPFGEMVSPTADTPVKVR</sequence>
<protein>
    <recommendedName>
        <fullName evidence="3">Carboxymuconolactone decarboxylase</fullName>
    </recommendedName>
</protein>
<evidence type="ECO:0000313" key="2">
    <source>
        <dbReference type="Proteomes" id="UP000193450"/>
    </source>
</evidence>
<dbReference type="AlphaFoldDB" id="A0A1X9NAW0"/>
<evidence type="ECO:0000313" key="1">
    <source>
        <dbReference type="EMBL" id="ARN72679.1"/>
    </source>
</evidence>
<dbReference type="OrthoDB" id="9801997at2"/>
<name>A0A1X9NAW0_9GAMM</name>
<proteinExistence type="predicted"/>
<organism evidence="1 2">
    <name type="scientific">Oceanicoccus sagamiensis</name>
    <dbReference type="NCBI Taxonomy" id="716816"/>
    <lineage>
        <taxon>Bacteria</taxon>
        <taxon>Pseudomonadati</taxon>
        <taxon>Pseudomonadota</taxon>
        <taxon>Gammaproteobacteria</taxon>
        <taxon>Cellvibrionales</taxon>
        <taxon>Spongiibacteraceae</taxon>
        <taxon>Oceanicoccus</taxon>
    </lineage>
</organism>
<dbReference type="Proteomes" id="UP000193450">
    <property type="component" value="Chromosome"/>
</dbReference>
<dbReference type="STRING" id="716816.BST96_00255"/>
<gene>
    <name evidence="1" type="ORF">BST96_00255</name>
</gene>